<protein>
    <submittedName>
        <fullName evidence="2">Uncharacterized protein</fullName>
    </submittedName>
</protein>
<evidence type="ECO:0000313" key="1">
    <source>
        <dbReference type="Proteomes" id="UP000887565"/>
    </source>
</evidence>
<proteinExistence type="predicted"/>
<accession>A0A915IAB6</accession>
<dbReference type="AlphaFoldDB" id="A0A915IAB6"/>
<organism evidence="1 2">
    <name type="scientific">Romanomermis culicivorax</name>
    <name type="common">Nematode worm</name>
    <dbReference type="NCBI Taxonomy" id="13658"/>
    <lineage>
        <taxon>Eukaryota</taxon>
        <taxon>Metazoa</taxon>
        <taxon>Ecdysozoa</taxon>
        <taxon>Nematoda</taxon>
        <taxon>Enoplea</taxon>
        <taxon>Dorylaimia</taxon>
        <taxon>Mermithida</taxon>
        <taxon>Mermithoidea</taxon>
        <taxon>Mermithidae</taxon>
        <taxon>Romanomermis</taxon>
    </lineage>
</organism>
<dbReference type="Proteomes" id="UP000887565">
    <property type="component" value="Unplaced"/>
</dbReference>
<evidence type="ECO:0000313" key="2">
    <source>
        <dbReference type="WBParaSite" id="nRc.2.0.1.t11119-RA"/>
    </source>
</evidence>
<keyword evidence="1" id="KW-1185">Reference proteome</keyword>
<sequence>MRIHANARVLYVDTTNAVQPYRIAEILVANNHNFDGEKDQNPNLSLVVIDHIGTLLSPLVQKSVSKETPPLKILRFNECPKPQRRYMYGYRRDLSIRAELNEKAVKYAIKCRGITDIPDSPTQSSDLDL</sequence>
<reference evidence="2" key="1">
    <citation type="submission" date="2022-11" db="UniProtKB">
        <authorList>
            <consortium name="WormBaseParasite"/>
        </authorList>
    </citation>
    <scope>IDENTIFICATION</scope>
</reference>
<dbReference type="WBParaSite" id="nRc.2.0.1.t11119-RA">
    <property type="protein sequence ID" value="nRc.2.0.1.t11119-RA"/>
    <property type="gene ID" value="nRc.2.0.1.g11119"/>
</dbReference>
<name>A0A915IAB6_ROMCU</name>